<dbReference type="GO" id="GO:0032259">
    <property type="term" value="P:methylation"/>
    <property type="evidence" value="ECO:0007669"/>
    <property type="project" value="UniProtKB-KW"/>
</dbReference>
<organism evidence="7 8">
    <name type="scientific">Streptomyces showdoensis</name>
    <dbReference type="NCBI Taxonomy" id="68268"/>
    <lineage>
        <taxon>Bacteria</taxon>
        <taxon>Bacillati</taxon>
        <taxon>Actinomycetota</taxon>
        <taxon>Actinomycetes</taxon>
        <taxon>Kitasatosporales</taxon>
        <taxon>Streptomycetaceae</taxon>
        <taxon>Streptomyces</taxon>
    </lineage>
</organism>
<keyword evidence="8" id="KW-1185">Reference proteome</keyword>
<proteinExistence type="predicted"/>
<dbReference type="GO" id="GO:0008168">
    <property type="term" value="F:methyltransferase activity"/>
    <property type="evidence" value="ECO:0007669"/>
    <property type="project" value="UniProtKB-KW"/>
</dbReference>
<evidence type="ECO:0000313" key="7">
    <source>
        <dbReference type="EMBL" id="KKZ75140.1"/>
    </source>
</evidence>
<evidence type="ECO:0000256" key="3">
    <source>
        <dbReference type="ARBA" id="ARBA00022679"/>
    </source>
</evidence>
<dbReference type="Pfam" id="PF13578">
    <property type="entry name" value="Methyltransf_24"/>
    <property type="match status" value="1"/>
</dbReference>
<comment type="caution">
    <text evidence="7">The sequence shown here is derived from an EMBL/GenBank/DDBJ whole genome shotgun (WGS) entry which is preliminary data.</text>
</comment>
<keyword evidence="4" id="KW-0949">S-adenosyl-L-methionine</keyword>
<dbReference type="Gene3D" id="3.30.1050.30">
    <property type="match status" value="1"/>
</dbReference>
<reference evidence="7 8" key="1">
    <citation type="submission" date="2015-05" db="EMBL/GenBank/DDBJ databases">
        <title>Draft Genome assembly of Streptomyces showdoensis.</title>
        <authorList>
            <person name="Thapa K.K."/>
            <person name="Metsa-Ketela M."/>
        </authorList>
    </citation>
    <scope>NUCLEOTIDE SEQUENCE [LARGE SCALE GENOMIC DNA]</scope>
    <source>
        <strain evidence="7 8">ATCC 15227</strain>
    </source>
</reference>
<dbReference type="OrthoDB" id="9816424at2"/>
<dbReference type="RefSeq" id="WP_046906273.1">
    <property type="nucleotide sequence ID" value="NZ_BAAAXG010000004.1"/>
</dbReference>
<evidence type="ECO:0000313" key="8">
    <source>
        <dbReference type="Proteomes" id="UP000265325"/>
    </source>
</evidence>
<dbReference type="SUPFAM" id="SSF53335">
    <property type="entry name" value="S-adenosyl-L-methionine-dependent methyltransferases"/>
    <property type="match status" value="1"/>
</dbReference>
<dbReference type="Pfam" id="PF17843">
    <property type="entry name" value="MycE_N"/>
    <property type="match status" value="1"/>
</dbReference>
<dbReference type="Gene3D" id="3.40.50.150">
    <property type="entry name" value="Vaccinia Virus protein VP39"/>
    <property type="match status" value="1"/>
</dbReference>
<name>A0A2P2GUI0_STREW</name>
<sequence length="394" mass="43476">MVDAAENALIRRLIRAGAGTDDEIDVLLKDAGLAEVARVLVEEVVFRCPEPANTTPVEVALDLTHGGERHGVALRMVRDEPVRVVAEESARVRSRVTFTAAGLIRRLYGPTDSPRTGDFTNSFLPTPEDPARLRELLTEMNTVLRAAAQATATLMAGCTGRRPDLGELSIRYGSDKWASFHWYTAHYERHFARYRDRPVRILEIGIGGFEDDLGGGSLKMWKRFFPRGEVFGLDLYDKTALTEPRITALVGDQNDPEYLTAMAREHGPFDLVIDDGSHVNEHVRTSFRTLFPLVRPGGLYVIEDLQTAYFGDFGGSSGGVAGPDTSLGLVKELIDDLHHREHRDPAVSRPTVTQATVTGVHAYHNLVFVEKGTNGEDTLPTWMDADVWTALGAK</sequence>
<dbReference type="InterPro" id="IPR040800">
    <property type="entry name" value="MycE_N"/>
</dbReference>
<protein>
    <recommendedName>
        <fullName evidence="6">Methyltransferase MycE N-terminal domain-containing protein</fullName>
    </recommendedName>
</protein>
<evidence type="ECO:0000256" key="2">
    <source>
        <dbReference type="ARBA" id="ARBA00022603"/>
    </source>
</evidence>
<dbReference type="AlphaFoldDB" id="A0A2P2GUI0"/>
<feature type="domain" description="Methyltransferase MycE N-terminal" evidence="6">
    <location>
        <begin position="10"/>
        <end position="112"/>
    </location>
</feature>
<gene>
    <name evidence="7" type="ORF">VO63_04670</name>
</gene>
<dbReference type="Proteomes" id="UP000265325">
    <property type="component" value="Unassembled WGS sequence"/>
</dbReference>
<keyword evidence="5" id="KW-0045">Antibiotic biosynthesis</keyword>
<dbReference type="EMBL" id="LAQS01000005">
    <property type="protein sequence ID" value="KKZ75140.1"/>
    <property type="molecule type" value="Genomic_DNA"/>
</dbReference>
<keyword evidence="3" id="KW-0808">Transferase</keyword>
<keyword evidence="2" id="KW-0489">Methyltransferase</keyword>
<accession>A0A2P2GUI0</accession>
<evidence type="ECO:0000259" key="6">
    <source>
        <dbReference type="Pfam" id="PF17843"/>
    </source>
</evidence>
<dbReference type="GO" id="GO:0017000">
    <property type="term" value="P:antibiotic biosynthetic process"/>
    <property type="evidence" value="ECO:0007669"/>
    <property type="project" value="UniProtKB-KW"/>
</dbReference>
<evidence type="ECO:0000256" key="5">
    <source>
        <dbReference type="ARBA" id="ARBA00023194"/>
    </source>
</evidence>
<comment type="pathway">
    <text evidence="1">Antibiotic biosynthesis.</text>
</comment>
<evidence type="ECO:0000256" key="1">
    <source>
        <dbReference type="ARBA" id="ARBA00004792"/>
    </source>
</evidence>
<dbReference type="InterPro" id="IPR029063">
    <property type="entry name" value="SAM-dependent_MTases_sf"/>
</dbReference>
<evidence type="ECO:0000256" key="4">
    <source>
        <dbReference type="ARBA" id="ARBA00022691"/>
    </source>
</evidence>